<dbReference type="OrthoDB" id="550575at2759"/>
<feature type="region of interest" description="Disordered" evidence="3">
    <location>
        <begin position="246"/>
        <end position="265"/>
    </location>
</feature>
<dbReference type="eggNOG" id="KOG0231">
    <property type="taxonomic scope" value="Eukaryota"/>
</dbReference>
<dbReference type="PROSITE" id="PS50096">
    <property type="entry name" value="IQ"/>
    <property type="match status" value="5"/>
</dbReference>
<dbReference type="InterPro" id="IPR025605">
    <property type="entry name" value="OST-HTH/LOTUS_dom"/>
</dbReference>
<feature type="region of interest" description="Disordered" evidence="3">
    <location>
        <begin position="2808"/>
        <end position="2827"/>
    </location>
</feature>
<dbReference type="Gene3D" id="1.20.920.20">
    <property type="match status" value="1"/>
</dbReference>
<feature type="coiled-coil region" evidence="2">
    <location>
        <begin position="3163"/>
        <end position="3204"/>
    </location>
</feature>
<feature type="region of interest" description="Disordered" evidence="3">
    <location>
        <begin position="442"/>
        <end position="473"/>
    </location>
</feature>
<keyword evidence="2" id="KW-0175">Coiled coil</keyword>
<dbReference type="GeneID" id="9465796"/>
<keyword evidence="1" id="KW-0677">Repeat</keyword>
<accession>D0N9W1</accession>
<name>D0N9W1_PHYIT</name>
<evidence type="ECO:0000256" key="2">
    <source>
        <dbReference type="SAM" id="Coils"/>
    </source>
</evidence>
<dbReference type="SMART" id="SM00015">
    <property type="entry name" value="IQ"/>
    <property type="match status" value="7"/>
</dbReference>
<dbReference type="HOGENOM" id="CLU_000073_0_0_1"/>
<feature type="compositionally biased region" description="Basic and acidic residues" evidence="3">
    <location>
        <begin position="460"/>
        <end position="473"/>
    </location>
</feature>
<feature type="coiled-coil region" evidence="2">
    <location>
        <begin position="2448"/>
        <end position="2493"/>
    </location>
</feature>
<dbReference type="SUPFAM" id="SSF82185">
    <property type="entry name" value="Histone H3 K4-specific methyltransferase SET7/9 N-terminal domain"/>
    <property type="match status" value="1"/>
</dbReference>
<dbReference type="Pfam" id="PF00612">
    <property type="entry name" value="IQ"/>
    <property type="match status" value="1"/>
</dbReference>
<feature type="coiled-coil region" evidence="2">
    <location>
        <begin position="2525"/>
        <end position="2594"/>
    </location>
</feature>
<dbReference type="PANTHER" id="PTHR23084">
    <property type="entry name" value="PHOSPHATIDYLINOSITOL-4-PHOSPHATE 5-KINASE RELATED"/>
    <property type="match status" value="1"/>
</dbReference>
<dbReference type="Proteomes" id="UP000006643">
    <property type="component" value="Unassembled WGS sequence"/>
</dbReference>
<evidence type="ECO:0000313" key="5">
    <source>
        <dbReference type="EMBL" id="EEY54215.1"/>
    </source>
</evidence>
<dbReference type="RefSeq" id="XP_002904037.1">
    <property type="nucleotide sequence ID" value="XM_002903991.1"/>
</dbReference>
<dbReference type="PANTHER" id="PTHR23084:SF263">
    <property type="entry name" value="MORN REPEAT-CONTAINING PROTEIN 1"/>
    <property type="match status" value="1"/>
</dbReference>
<feature type="compositionally biased region" description="Basic and acidic residues" evidence="3">
    <location>
        <begin position="3499"/>
        <end position="3521"/>
    </location>
</feature>
<feature type="domain" description="HTH OST-type" evidence="4">
    <location>
        <begin position="3538"/>
        <end position="3617"/>
    </location>
</feature>
<proteinExistence type="predicted"/>
<evidence type="ECO:0000256" key="1">
    <source>
        <dbReference type="ARBA" id="ARBA00022737"/>
    </source>
</evidence>
<feature type="coiled-coil region" evidence="2">
    <location>
        <begin position="3420"/>
        <end position="3474"/>
    </location>
</feature>
<protein>
    <recommendedName>
        <fullName evidence="4">HTH OST-type domain-containing protein</fullName>
    </recommendedName>
</protein>
<sequence length="3773" mass="431337">MNRSYSLEFPDKNEFAKWVVAKATSTLVTCHGDIKVYREELLKFAGRWPTTYLKKLDETREGSIKTAYEHRKNELNDRVSSLRTQFASLTDPLFSVSSQAKPGKRYVAVQTLRSFVEELQQNDELWSRIDSPTKFALSLPLRKKYDMQQLVRLLGRDVKAVWCDAIERVFSKMQEGLEDSKSDDGLHALVRDQVIAKEFRALLKQWVCHKAARRVVITPESRNGRVYCQMEETPIKVKELKSTRGRLGLDQSSDEGTNDLSSIRPEGYPIVASRNSGEVGQPTATNSVTIHARNFESGKPEDRGLFAVFGSNNEETLAFSRTNLTMAKRHALDLQVLNDRPITKKPKRMSITPLAPQQRMNRSSRHDIYDDKEQNIGHYSRNKRLANSTSDSPLRGKELSQFESWLKAPVETPAVPGAGAAKRVRDDDLRMFRDKRVLTHPPIFPVEENNTTRISRRSRSPNDRPPRKTRRPVDGVFKRSLAREAAVSLPSIVSPTSKDKVVMEWLLADCIGKARGVGAMHGSPTQPNDQHLDKVSSPSDCIVLPDQVFYEQNSIKELFSSQPRLLEELSTQRPAEVAVSNSFKPLKQLILSNNPNVGEKALLAVIGTSSKLLTSLDISRAGTIPASVLVRLVKAAQSLSELRLQGQHECPLIQISDLNKLLRSRSDNPYGLEVIVDNEETFKGLAASDPDAATKARRREKLLGDSVKSVKLAATLQARFRVRQRAREETSEQDDREWEQFCAALDIQRVFRGYRCRMKYSITRRKVVKAVILTQYRWRKRRHDRRVRRAQSYWTSRSELKVFRAWKSLLFETKREQKRAQAALKAAKALNFWGQHRVPVFFSAWKQFVHHKRSHARKALVFWKCQSLPRVIGTWRALTAKGKLRRQLVTKVFLNAVPLETHNSTSQLEGRTRANVAAKRLVWRLWLKFVRDQKLFLLKATMSIVSGSLSHWAFRQWHQNAQRERQLRDKYRRLAGKIFHRDKLLVWNAWIEFVRQQRAKRRAFAKFSSNTVTKCWLRWRKYHEDVRAASGRVVARLKMMNAARAVSTWYEFTQEQIEMRNRQRRAMAFFMNGTQVRVFAAWAAHTEYAKYCRKRVRAMMANVQLTFTFTVWLTQIRELQHARRMATRLQGYWRGVLARRQVENHFMYMVWATVMIQNAWRGRLDKALLLAATRKARLREYLRAEREREAMAVEETHTRQVERELRMVVILQRRWRGVAARHLLEEVKRARFILRKQQEAETQELVRVQARRRQLEQERLERVRNLAAVTIQRHIRGYLARQWFASQKELLVHIRSASRLQAVHRGRIARRRTSALRRSYITRMEVLTRRAVEGKMLRTLGAPTRPTQRGLRSFLAFFGLDPATFLTDIRSVFREVREDFDELRAFFQFIKKKVNANAVKQIQAQAAILEKPRQRTFNLMRLQSKSQAGQRYLSHFEQLVTSTADEKRREEERVDRGGAVRVVLPGHPRCGETAFVLSVADGVAQVKMDLDGELEFFPLIIPSTKLEPAKRVLHRVPELAFSAAYAISVAGSDGEISAKWRQELEAYAASIAEESKRYCAARVIQCMARVYFARMQYQRELELQGVSAARRQQALLRMLKTLRCANTRVARMLVMLQLVRPMDIPPGLPDKPLGIQKIINRVQRSIARRRELEQVLMRLTPLEYKGALVNDQRGPVVLPAPYTRFIDRLLLYPLRLVQQATTVAIAKRLAKRGQAELAAFIGGAAFAKTFEEEHAKAKKHFFPQLANCSFCASEGWALVHGVFQERLVAVWGAEEQNDSPQKFRTAMVPHGWGVAHFLTGQVHSAKAPGDTAVATIAAVATKWNWLERNSIEARYKKLRIVKAVKAQEREERLEAQVLERQGIWNAKRSREGPRGYAKRHAELSVLEENTIAFLAQFNREIAWRDREETRLLQEEARGNAQAKRERTELIAQGQALHILQQQKPEAVVDVQIVATRKSALEFLCVGCFIEVELDDENWYEARVEALDPFATCTAQMLYTEDDKRETIKLIETIKTEESPQDRGMLTVAQIALAAQQKAASDAIPFRKWRAGKAVDVLWEAPLENGAPITQYVVEWKDESGNGGLAGKAIVSSNSSSLDCWHISGASQVDTEIQETKALKSTPSVPTKTTLWPILPECEQSMRVRIAAQNVQGVGLASMYMELPEDLTEVSYVTAVRLKRPPIDTTPLEARETTAMSLEDTAAQQLRVEMTCTVCRMPGFRSMEEVSEHICRNHAVPLICPFRSCAHVCASERALRYHLWNSTVNHLSLEEKASAFFVEIFQLSRQYCFRKPRRHLAPGRSPLTHQSTLAITPPRDEYERADREQAQIEEEVYLEGKFQDAVKVWLARGRNLQEKNLSKHEMQERRERENRLETPSPLYGVDFESPEMNVGRRNAVLEAIRVLEEDLEAFRAEMNTQLDVLRHEEGELQDYIALKAKRIKASGGEEWQKQSLKRERKKAEASLAQVREKLAALIASSEERIAMMEKELERLGAIEKAFVPYIHQLIRTLRMRALVQETHKLGSDILERHRTLFNQYQEDLRNLLERMDNQVDMLNAWNAMIAARKKQLEALEEELRRLQLLHVAERQKLRQQRDERDEAYLLGKLRQQQVRIVYRRERAEKEAMARSAMTRMELALENAKAKREAAEPAAIGDELKMSLRSLHISNHDLTLHGRFLNGKASDAEYLRDDVGKQADGAPVIDAAHVTGDGNMTPSGQATSESNPAATAVVESVVNNVAVGEPIAKSKPRRRTRQENKPKLRELAHTYVRLECSFQDGQIQGHVIIEYNDGSIYEGPWVEDASASGVKPFLSSAGAHPDPPRKTRKPAHKHWGKFTCRDGTIWEGEGVDNFFSPFRASGANFRVTSCPATHIYEGAVSRGKFHGLGILHIRLVFARGEYVGEWKDGQRHGYGIERMENGELYEGYWAYDHHNGPGELVLSDGSRYDGSFRRGLWHGHGARTLTNGDRISGEFCDGFLDGSGAVEFADGRHYAGAMRRTRRQGHGILVFLNGDRYEGSFEDDEMHGEGMFISRGAGSEGTLGGKSEPLGRLGRWEHGEHKAWLSKPSSQVATATFVQYFGVMHRENGSGELELDLLPNKFRSPYAVMIARQLPTLPEGVDPDDAFVKAVVHLLAKTQNVMVGADMLEKTSMDHAAVVKAIEEHEPDLEKLRNEQELSARTMREAKARVTTLTTELNEAEAQEESMQVKVEQFWKQDRQQLERKYREAVDGLHELEPMDWYRLRSAKLDDTFMSILKAFCVLLNFTSNFQLELEEKQRCEKLAKFEMEKLQLGDKAALKPPPELIEFPSRRDVLRLLSNSDENVILGDREGLIHRYAVKALYVLPLFDAYSFAEGIRRARLLSLTSVIHHPRLRPSNFQLHTASPALAATCVWVRAACQYASKAAEIAPTVQRVNAQRLILLRMRQELAAERATERQAIEAAEEARIKFGSAENAVRMMQETRARLRKVLDDLDALDRAESEPMTKQNITRPRTGIKSVEIDEDLNRREDNSSDVERDTVESSHESKEAVLERILSHAALAQEFTILKLEVHKVVSRYDGIKSGKVPLSEFPAAFEKSMHKSIVPGTYGVKKLRTLLGLLEDVIVIVPPEREGEVETVQLVPEASSSEDEADTSEDHPKVKRVHYPAPPRLSFFCRSCPGLSFAKEGELRTHETTKWHNWNANAKRQGRKPRKWTVASSCWSEVYDAGSGEVCYYNRMAHPIEGIPGIGQKQRERELEAHEKDPQKAVADLADMIWKLEKQKTIKVYEAIHVIGLLVD</sequence>
<dbReference type="Gene3D" id="2.20.110.10">
    <property type="entry name" value="Histone H3 K4-specific methyltransferase SET7/9 N-terminal domain"/>
    <property type="match status" value="1"/>
</dbReference>
<dbReference type="Gene3D" id="1.20.5.190">
    <property type="match status" value="2"/>
</dbReference>
<dbReference type="EMBL" id="DS028129">
    <property type="protein sequence ID" value="EEY54215.1"/>
    <property type="molecule type" value="Genomic_DNA"/>
</dbReference>
<feature type="coiled-coil region" evidence="2">
    <location>
        <begin position="2392"/>
        <end position="2419"/>
    </location>
</feature>
<dbReference type="InterPro" id="IPR000048">
    <property type="entry name" value="IQ_motif_EF-hand-BS"/>
</dbReference>
<dbReference type="PROSITE" id="PS51644">
    <property type="entry name" value="HTH_OST"/>
    <property type="match status" value="1"/>
</dbReference>
<dbReference type="SMART" id="SM00698">
    <property type="entry name" value="MORN"/>
    <property type="match status" value="7"/>
</dbReference>
<evidence type="ECO:0000259" key="4">
    <source>
        <dbReference type="PROSITE" id="PS51644"/>
    </source>
</evidence>
<reference evidence="6" key="1">
    <citation type="journal article" date="2009" name="Nature">
        <title>Genome sequence and analysis of the Irish potato famine pathogen Phytophthora infestans.</title>
        <authorList>
            <consortium name="The Broad Institute Genome Sequencing Platform"/>
            <person name="Haas B.J."/>
            <person name="Kamoun S."/>
            <person name="Zody M.C."/>
            <person name="Jiang R.H."/>
            <person name="Handsaker R.E."/>
            <person name="Cano L.M."/>
            <person name="Grabherr M."/>
            <person name="Kodira C.D."/>
            <person name="Raffaele S."/>
            <person name="Torto-Alalibo T."/>
            <person name="Bozkurt T.O."/>
            <person name="Ah-Fong A.M."/>
            <person name="Alvarado L."/>
            <person name="Anderson V.L."/>
            <person name="Armstrong M.R."/>
            <person name="Avrova A."/>
            <person name="Baxter L."/>
            <person name="Beynon J."/>
            <person name="Boevink P.C."/>
            <person name="Bollmann S.R."/>
            <person name="Bos J.I."/>
            <person name="Bulone V."/>
            <person name="Cai G."/>
            <person name="Cakir C."/>
            <person name="Carrington J.C."/>
            <person name="Chawner M."/>
            <person name="Conti L."/>
            <person name="Costanzo S."/>
            <person name="Ewan R."/>
            <person name="Fahlgren N."/>
            <person name="Fischbach M.A."/>
            <person name="Fugelstad J."/>
            <person name="Gilroy E.M."/>
            <person name="Gnerre S."/>
            <person name="Green P.J."/>
            <person name="Grenville-Briggs L.J."/>
            <person name="Griffith J."/>
            <person name="Grunwald N.J."/>
            <person name="Horn K."/>
            <person name="Horner N.R."/>
            <person name="Hu C.H."/>
            <person name="Huitema E."/>
            <person name="Jeong D.H."/>
            <person name="Jones A.M."/>
            <person name="Jones J.D."/>
            <person name="Jones R.W."/>
            <person name="Karlsson E.K."/>
            <person name="Kunjeti S.G."/>
            <person name="Lamour K."/>
            <person name="Liu Z."/>
            <person name="Ma L."/>
            <person name="Maclean D."/>
            <person name="Chibucos M.C."/>
            <person name="McDonald H."/>
            <person name="McWalters J."/>
            <person name="Meijer H.J."/>
            <person name="Morgan W."/>
            <person name="Morris P.F."/>
            <person name="Munro C.A."/>
            <person name="O'Neill K."/>
            <person name="Ospina-Giraldo M."/>
            <person name="Pinzon A."/>
            <person name="Pritchard L."/>
            <person name="Ramsahoye B."/>
            <person name="Ren Q."/>
            <person name="Restrepo S."/>
            <person name="Roy S."/>
            <person name="Sadanandom A."/>
            <person name="Savidor A."/>
            <person name="Schornack S."/>
            <person name="Schwartz D.C."/>
            <person name="Schumann U.D."/>
            <person name="Schwessinger B."/>
            <person name="Seyer L."/>
            <person name="Sharpe T."/>
            <person name="Silvar C."/>
            <person name="Song J."/>
            <person name="Studholme D.J."/>
            <person name="Sykes S."/>
            <person name="Thines M."/>
            <person name="van de Vondervoort P.J."/>
            <person name="Phuntumart V."/>
            <person name="Wawra S."/>
            <person name="Weide R."/>
            <person name="Win J."/>
            <person name="Young C."/>
            <person name="Zhou S."/>
            <person name="Fry W."/>
            <person name="Meyers B.C."/>
            <person name="van West P."/>
            <person name="Ristaino J."/>
            <person name="Govers F."/>
            <person name="Birch P.R."/>
            <person name="Whisson S.C."/>
            <person name="Judelson H.S."/>
            <person name="Nusbaum C."/>
        </authorList>
    </citation>
    <scope>NUCLEOTIDE SEQUENCE [LARGE SCALE GENOMIC DNA]</scope>
    <source>
        <strain evidence="6">T30-4</strain>
    </source>
</reference>
<evidence type="ECO:0000256" key="3">
    <source>
        <dbReference type="SAM" id="MobiDB-lite"/>
    </source>
</evidence>
<evidence type="ECO:0000313" key="6">
    <source>
        <dbReference type="Proteomes" id="UP000006643"/>
    </source>
</evidence>
<dbReference type="OMA" id="HGWGVAH"/>
<feature type="region of interest" description="Disordered" evidence="3">
    <location>
        <begin position="3475"/>
        <end position="3521"/>
    </location>
</feature>
<feature type="region of interest" description="Disordered" evidence="3">
    <location>
        <begin position="343"/>
        <end position="395"/>
    </location>
</feature>
<dbReference type="InterPro" id="IPR003409">
    <property type="entry name" value="MORN"/>
</dbReference>
<gene>
    <name evidence="5" type="ORF">PITG_07814</name>
</gene>
<keyword evidence="6" id="KW-1185">Reference proteome</keyword>
<feature type="compositionally biased region" description="Basic and acidic residues" evidence="3">
    <location>
        <begin position="2355"/>
        <end position="2371"/>
    </location>
</feature>
<dbReference type="Pfam" id="PF02493">
    <property type="entry name" value="MORN"/>
    <property type="match status" value="6"/>
</dbReference>
<feature type="region of interest" description="Disordered" evidence="3">
    <location>
        <begin position="2355"/>
        <end position="2379"/>
    </location>
</feature>
<dbReference type="Gene3D" id="2.60.40.10">
    <property type="entry name" value="Immunoglobulins"/>
    <property type="match status" value="1"/>
</dbReference>
<organism evidence="5 6">
    <name type="scientific">Phytophthora infestans (strain T30-4)</name>
    <name type="common">Potato late blight agent</name>
    <dbReference type="NCBI Taxonomy" id="403677"/>
    <lineage>
        <taxon>Eukaryota</taxon>
        <taxon>Sar</taxon>
        <taxon>Stramenopiles</taxon>
        <taxon>Oomycota</taxon>
        <taxon>Peronosporomycetes</taxon>
        <taxon>Peronosporales</taxon>
        <taxon>Peronosporaceae</taxon>
        <taxon>Phytophthora</taxon>
    </lineage>
</organism>
<dbReference type="VEuPathDB" id="FungiDB:PITG_07814"/>
<dbReference type="InParanoid" id="D0N9W1"/>
<feature type="compositionally biased region" description="Basic and acidic residues" evidence="3">
    <location>
        <begin position="364"/>
        <end position="375"/>
    </location>
</feature>
<feature type="region of interest" description="Disordered" evidence="3">
    <location>
        <begin position="3615"/>
        <end position="3636"/>
    </location>
</feature>
<dbReference type="InterPro" id="IPR013783">
    <property type="entry name" value="Ig-like_fold"/>
</dbReference>
<dbReference type="KEGG" id="pif:PITG_07814"/>